<sequence length="171" mass="19320">MEFKLRAANEGDIKSIQEIYSFYVEFEICTFEEEIPSEDEILKRYKSITGNGYPYIVATTKSADESSETVVGYAYASAFRPRIAYRYTVEDSIYISKDYKGLGVGKLLLSELIKLCKEKGYKQMVAVIGGFENVGSIVLHEKLGFGNKSHLKDVGFKFDKFIDTVTLQLAL</sequence>
<dbReference type="RefSeq" id="XP_003286316.1">
    <property type="nucleotide sequence ID" value="XM_003286268.1"/>
</dbReference>
<evidence type="ECO:0000259" key="1">
    <source>
        <dbReference type="PROSITE" id="PS51186"/>
    </source>
</evidence>
<dbReference type="Gene3D" id="3.40.630.30">
    <property type="match status" value="1"/>
</dbReference>
<dbReference type="InterPro" id="IPR016181">
    <property type="entry name" value="Acyl_CoA_acyltransferase"/>
</dbReference>
<dbReference type="GO" id="GO:0008080">
    <property type="term" value="F:N-acetyltransferase activity"/>
    <property type="evidence" value="ECO:0000318"/>
    <property type="project" value="GO_Central"/>
</dbReference>
<dbReference type="Proteomes" id="UP000001064">
    <property type="component" value="Unassembled WGS sequence"/>
</dbReference>
<dbReference type="PANTHER" id="PTHR43072">
    <property type="entry name" value="N-ACETYLTRANSFERASE"/>
    <property type="match status" value="1"/>
</dbReference>
<feature type="domain" description="N-acetyltransferase" evidence="1">
    <location>
        <begin position="3"/>
        <end position="168"/>
    </location>
</feature>
<evidence type="ECO:0000313" key="2">
    <source>
        <dbReference type="EMBL" id="EGC37188.1"/>
    </source>
</evidence>
<dbReference type="KEGG" id="dpp:DICPUDRAFT_150275"/>
<accession>F0ZFX1</accession>
<dbReference type="InParanoid" id="F0ZFX1"/>
<dbReference type="OrthoDB" id="2129362at2759"/>
<evidence type="ECO:0000313" key="3">
    <source>
        <dbReference type="Proteomes" id="UP000001064"/>
    </source>
</evidence>
<dbReference type="STRING" id="5786.F0ZFX1"/>
<keyword evidence="3" id="KW-1185">Reference proteome</keyword>
<dbReference type="OMA" id="RTAYDWT"/>
<protein>
    <recommendedName>
        <fullName evidence="1">N-acetyltransferase domain-containing protein</fullName>
    </recommendedName>
</protein>
<organism evidence="2 3">
    <name type="scientific">Dictyostelium purpureum</name>
    <name type="common">Slime mold</name>
    <dbReference type="NCBI Taxonomy" id="5786"/>
    <lineage>
        <taxon>Eukaryota</taxon>
        <taxon>Amoebozoa</taxon>
        <taxon>Evosea</taxon>
        <taxon>Eumycetozoa</taxon>
        <taxon>Dictyostelia</taxon>
        <taxon>Dictyosteliales</taxon>
        <taxon>Dictyosteliaceae</taxon>
        <taxon>Dictyostelium</taxon>
    </lineage>
</organism>
<dbReference type="SUPFAM" id="SSF55729">
    <property type="entry name" value="Acyl-CoA N-acyltransferases (Nat)"/>
    <property type="match status" value="1"/>
</dbReference>
<dbReference type="InterPro" id="IPR000182">
    <property type="entry name" value="GNAT_dom"/>
</dbReference>
<dbReference type="Pfam" id="PF13420">
    <property type="entry name" value="Acetyltransf_4"/>
    <property type="match status" value="1"/>
</dbReference>
<dbReference type="eggNOG" id="ENOG502S6VZ">
    <property type="taxonomic scope" value="Eukaryota"/>
</dbReference>
<dbReference type="VEuPathDB" id="AmoebaDB:DICPUDRAFT_150275"/>
<proteinExistence type="predicted"/>
<dbReference type="AlphaFoldDB" id="F0ZFX1"/>
<dbReference type="PANTHER" id="PTHR43072:SF8">
    <property type="entry name" value="ACYLTRANSFERASE FABY-RELATED"/>
    <property type="match status" value="1"/>
</dbReference>
<dbReference type="EMBL" id="GL871006">
    <property type="protein sequence ID" value="EGC37188.1"/>
    <property type="molecule type" value="Genomic_DNA"/>
</dbReference>
<dbReference type="GeneID" id="10503690"/>
<name>F0ZFX1_DICPU</name>
<reference evidence="3" key="1">
    <citation type="journal article" date="2011" name="Genome Biol.">
        <title>Comparative genomics of the social amoebae Dictyostelium discoideum and Dictyostelium purpureum.</title>
        <authorList>
            <consortium name="US DOE Joint Genome Institute (JGI-PGF)"/>
            <person name="Sucgang R."/>
            <person name="Kuo A."/>
            <person name="Tian X."/>
            <person name="Salerno W."/>
            <person name="Parikh A."/>
            <person name="Feasley C.L."/>
            <person name="Dalin E."/>
            <person name="Tu H."/>
            <person name="Huang E."/>
            <person name="Barry K."/>
            <person name="Lindquist E."/>
            <person name="Shapiro H."/>
            <person name="Bruce D."/>
            <person name="Schmutz J."/>
            <person name="Salamov A."/>
            <person name="Fey P."/>
            <person name="Gaudet P."/>
            <person name="Anjard C."/>
            <person name="Babu M.M."/>
            <person name="Basu S."/>
            <person name="Bushmanova Y."/>
            <person name="van der Wel H."/>
            <person name="Katoh-Kurasawa M."/>
            <person name="Dinh C."/>
            <person name="Coutinho P.M."/>
            <person name="Saito T."/>
            <person name="Elias M."/>
            <person name="Schaap P."/>
            <person name="Kay R.R."/>
            <person name="Henrissat B."/>
            <person name="Eichinger L."/>
            <person name="Rivero F."/>
            <person name="Putnam N.H."/>
            <person name="West C.M."/>
            <person name="Loomis W.F."/>
            <person name="Chisholm R.L."/>
            <person name="Shaulsky G."/>
            <person name="Strassmann J.E."/>
            <person name="Queller D.C."/>
            <person name="Kuspa A."/>
            <person name="Grigoriev I.V."/>
        </authorList>
    </citation>
    <scope>NUCLEOTIDE SEQUENCE [LARGE SCALE GENOMIC DNA]</scope>
    <source>
        <strain evidence="3">QSDP1</strain>
    </source>
</reference>
<dbReference type="PROSITE" id="PS51186">
    <property type="entry name" value="GNAT"/>
    <property type="match status" value="1"/>
</dbReference>
<dbReference type="CDD" id="cd04301">
    <property type="entry name" value="NAT_SF"/>
    <property type="match status" value="1"/>
</dbReference>
<gene>
    <name evidence="2" type="ORF">DICPUDRAFT_150275</name>
</gene>